<dbReference type="InterPro" id="IPR003594">
    <property type="entry name" value="HATPase_dom"/>
</dbReference>
<evidence type="ECO:0000256" key="2">
    <source>
        <dbReference type="ARBA" id="ARBA00004651"/>
    </source>
</evidence>
<keyword evidence="7 14" id="KW-0812">Transmembrane</keyword>
<evidence type="ECO:0000256" key="10">
    <source>
        <dbReference type="ARBA" id="ARBA00022840"/>
    </source>
</evidence>
<evidence type="ECO:0000256" key="13">
    <source>
        <dbReference type="ARBA" id="ARBA00023136"/>
    </source>
</evidence>
<feature type="domain" description="HAMP" evidence="16">
    <location>
        <begin position="930"/>
        <end position="982"/>
    </location>
</feature>
<keyword evidence="8" id="KW-0547">Nucleotide-binding</keyword>
<dbReference type="PANTHER" id="PTHR45528">
    <property type="entry name" value="SENSOR HISTIDINE KINASE CPXA"/>
    <property type="match status" value="1"/>
</dbReference>
<keyword evidence="6" id="KW-0808">Transferase</keyword>
<accession>A0A3D9L383</accession>
<sequence length="1204" mass="136848">MAGVKLANASKIGFYSFLLISLLGIVVGGVIGTSDKNAREVIAENLNSLVNEQYRDLVDFERQLGVYTNPFAIADNGSFSKRVFVNGGLVYWNDNSFWPEYSALKLSDSLYTLKGSYGIRIIQRKEIITDHDVIEVFSSLSVMNTPPVKNQYLDVSFNPRIFEQYPVEIDRSGEPYPFKDQVLFYAVTLDREKGWVEVMQLLSLLLFGLLLIWGASSFVRYPQSKPWLKFVVIGFGLLILRLVLYGYARLYVDVWELFNPVFFTASIINPTLGDLLLNTLWGLGTLVALYYALRDLSIKEQKLKVQWALIGSVVLAYFGVAHLLYETVWLILEHSQLELDISDSITFTFLRGVAYMCIVNMGLLLLVIFSIGHQLMLQSTLSGIGKTLLLVLVYALGFLVFGGFAFNYLGVAFLLWVTVQVLGLNKVIGTLKYQTFIYLVMVFSAVAFIAALGVYKHSEKDELVAKEKFANRLLIKNDILGEFYLSQILNEISEDRYVRTRLMSRLLARQNIREKIKRQFLSSYFKKYDINVYLFDADGSSLQPEVNDWGFGQWQSEYAKPTYSTDYDNIFFVQDRKENVRNKYVCFLEVNAYGRQVGYIVLDLTLKKFIPSSVFPELLLESKYHMGSMDEFDYAVFKNGEILYKQGRYSFENKLNAKDISGEKLYKQGLERDGHHYFGLKTQDDRIILIVSKTYEIQSILSNFSFVFLILIFVVATSFLIIRAFTESHRFNLSTKIQLYLGLSFLLPMTVVSIALINTLNKSYREEIDRNFQKRSYNLAENLIDESESFFDNLINIDEYANEISRAAALSQADLNIYDTKGRLVTSSQPEIYRLGLLSNLLDNDAYYQIKYKREQNMIAEQTIGALDFKTSYTALRSYQDGRLLAILAMPYFDSKNHLRRQQVEVFNNLLVIFSVIFLISLVGGNAIVGQLVQPLKRIGDKLRRTSLEETNQPIHYDAQDEIGSLVKEYNAMLIKLEESKDALAVSQKESAWKEIARQVAHEIKNPLTPMRLKVQQLLRSAEADSKEHKAFSSLLTQIDSLSSIADSFSEFAKMPAPNNEQVDLVALVDNTINLYYSSEVQLRKRYEAKKAFVFVDPKIFSRILTNVLLNAIQSKTSGVPHIEVSIKAAGSKVILSIADNGDGISPEQREKIFTPYFSTKSKGSGIGLAVAKKGIENAGGNIWFESEAGKGTTFYISLPIHQG</sequence>
<feature type="domain" description="Histidine kinase" evidence="15">
    <location>
        <begin position="999"/>
        <end position="1203"/>
    </location>
</feature>
<evidence type="ECO:0000256" key="8">
    <source>
        <dbReference type="ARBA" id="ARBA00022741"/>
    </source>
</evidence>
<dbReference type="Gene3D" id="6.10.340.10">
    <property type="match status" value="1"/>
</dbReference>
<evidence type="ECO:0000259" key="15">
    <source>
        <dbReference type="PROSITE" id="PS50109"/>
    </source>
</evidence>
<name>A0A3D9L383_MARFU</name>
<dbReference type="PROSITE" id="PS50885">
    <property type="entry name" value="HAMP"/>
    <property type="match status" value="1"/>
</dbReference>
<dbReference type="PANTHER" id="PTHR45528:SF1">
    <property type="entry name" value="SENSOR HISTIDINE KINASE CPXA"/>
    <property type="match status" value="1"/>
</dbReference>
<evidence type="ECO:0000256" key="5">
    <source>
        <dbReference type="ARBA" id="ARBA00022553"/>
    </source>
</evidence>
<keyword evidence="18" id="KW-1185">Reference proteome</keyword>
<feature type="transmembrane region" description="Helical" evidence="14">
    <location>
        <begin position="305"/>
        <end position="332"/>
    </location>
</feature>
<evidence type="ECO:0000256" key="7">
    <source>
        <dbReference type="ARBA" id="ARBA00022692"/>
    </source>
</evidence>
<dbReference type="Pfam" id="PF00512">
    <property type="entry name" value="HisKA"/>
    <property type="match status" value="1"/>
</dbReference>
<evidence type="ECO:0000256" key="14">
    <source>
        <dbReference type="SAM" id="Phobius"/>
    </source>
</evidence>
<evidence type="ECO:0000256" key="11">
    <source>
        <dbReference type="ARBA" id="ARBA00022989"/>
    </source>
</evidence>
<keyword evidence="4" id="KW-1003">Cell membrane</keyword>
<feature type="transmembrane region" description="Helical" evidence="14">
    <location>
        <begin position="737"/>
        <end position="760"/>
    </location>
</feature>
<feature type="transmembrane region" description="Helical" evidence="14">
    <location>
        <begin position="352"/>
        <end position="376"/>
    </location>
</feature>
<proteinExistence type="predicted"/>
<dbReference type="Pfam" id="PF02518">
    <property type="entry name" value="HATPase_c"/>
    <property type="match status" value="1"/>
</dbReference>
<dbReference type="SMART" id="SM00388">
    <property type="entry name" value="HisKA"/>
    <property type="match status" value="1"/>
</dbReference>
<dbReference type="InterPro" id="IPR036890">
    <property type="entry name" value="HATPase_C_sf"/>
</dbReference>
<comment type="caution">
    <text evidence="17">The sequence shown here is derived from an EMBL/GenBank/DDBJ whole genome shotgun (WGS) entry which is preliminary data.</text>
</comment>
<comment type="catalytic activity">
    <reaction evidence="1">
        <text>ATP + protein L-histidine = ADP + protein N-phospho-L-histidine.</text>
        <dbReference type="EC" id="2.7.13.3"/>
    </reaction>
</comment>
<dbReference type="GO" id="GO:0005886">
    <property type="term" value="C:plasma membrane"/>
    <property type="evidence" value="ECO:0007669"/>
    <property type="project" value="UniProtKB-SubCell"/>
</dbReference>
<evidence type="ECO:0000256" key="1">
    <source>
        <dbReference type="ARBA" id="ARBA00000085"/>
    </source>
</evidence>
<feature type="transmembrane region" description="Helical" evidence="14">
    <location>
        <begin position="227"/>
        <end position="244"/>
    </location>
</feature>
<feature type="transmembrane region" description="Helical" evidence="14">
    <location>
        <begin position="906"/>
        <end position="929"/>
    </location>
</feature>
<keyword evidence="12" id="KW-0902">Two-component regulatory system</keyword>
<reference evidence="17 18" key="1">
    <citation type="submission" date="2018-07" db="EMBL/GenBank/DDBJ databases">
        <title>Genomic Encyclopedia of Type Strains, Phase IV (KMG-IV): sequencing the most valuable type-strain genomes for metagenomic binning, comparative biology and taxonomic classification.</title>
        <authorList>
            <person name="Goeker M."/>
        </authorList>
    </citation>
    <scope>NUCLEOTIDE SEQUENCE [LARGE SCALE GENOMIC DNA]</scope>
    <source>
        <strain evidence="17 18">DSM 4134</strain>
    </source>
</reference>
<feature type="transmembrane region" description="Helical" evidence="14">
    <location>
        <begin position="700"/>
        <end position="725"/>
    </location>
</feature>
<keyword evidence="5" id="KW-0597">Phosphoprotein</keyword>
<keyword evidence="9" id="KW-0418">Kinase</keyword>
<dbReference type="InterPro" id="IPR003660">
    <property type="entry name" value="HAMP_dom"/>
</dbReference>
<dbReference type="InterPro" id="IPR036097">
    <property type="entry name" value="HisK_dim/P_sf"/>
</dbReference>
<keyword evidence="10" id="KW-0067">ATP-binding</keyword>
<evidence type="ECO:0000256" key="12">
    <source>
        <dbReference type="ARBA" id="ARBA00023012"/>
    </source>
</evidence>
<evidence type="ECO:0000313" key="18">
    <source>
        <dbReference type="Proteomes" id="UP000256779"/>
    </source>
</evidence>
<dbReference type="CDD" id="cd00082">
    <property type="entry name" value="HisKA"/>
    <property type="match status" value="1"/>
</dbReference>
<evidence type="ECO:0000256" key="4">
    <source>
        <dbReference type="ARBA" id="ARBA00022475"/>
    </source>
</evidence>
<evidence type="ECO:0000256" key="3">
    <source>
        <dbReference type="ARBA" id="ARBA00012438"/>
    </source>
</evidence>
<dbReference type="GO" id="GO:0005524">
    <property type="term" value="F:ATP binding"/>
    <property type="evidence" value="ECO:0007669"/>
    <property type="project" value="UniProtKB-KW"/>
</dbReference>
<protein>
    <recommendedName>
        <fullName evidence="3">histidine kinase</fullName>
        <ecNumber evidence="3">2.7.13.3</ecNumber>
    </recommendedName>
</protein>
<keyword evidence="13 14" id="KW-0472">Membrane</keyword>
<dbReference type="InterPro" id="IPR005467">
    <property type="entry name" value="His_kinase_dom"/>
</dbReference>
<dbReference type="PRINTS" id="PR00344">
    <property type="entry name" value="BCTRLSENSOR"/>
</dbReference>
<dbReference type="InterPro" id="IPR003661">
    <property type="entry name" value="HisK_dim/P_dom"/>
</dbReference>
<feature type="transmembrane region" description="Helical" evidence="14">
    <location>
        <begin position="275"/>
        <end position="293"/>
    </location>
</feature>
<evidence type="ECO:0000313" key="17">
    <source>
        <dbReference type="EMBL" id="RED96242.1"/>
    </source>
</evidence>
<evidence type="ECO:0000256" key="6">
    <source>
        <dbReference type="ARBA" id="ARBA00022679"/>
    </source>
</evidence>
<dbReference type="InterPro" id="IPR050398">
    <property type="entry name" value="HssS/ArlS-like"/>
</dbReference>
<dbReference type="Pfam" id="PF00672">
    <property type="entry name" value="HAMP"/>
    <property type="match status" value="1"/>
</dbReference>
<dbReference type="EMBL" id="QREG01000015">
    <property type="protein sequence ID" value="RED96242.1"/>
    <property type="molecule type" value="Genomic_DNA"/>
</dbReference>
<feature type="transmembrane region" description="Helical" evidence="14">
    <location>
        <begin position="388"/>
        <end position="416"/>
    </location>
</feature>
<feature type="transmembrane region" description="Helical" evidence="14">
    <location>
        <begin position="436"/>
        <end position="455"/>
    </location>
</feature>
<evidence type="ECO:0000256" key="9">
    <source>
        <dbReference type="ARBA" id="ARBA00022777"/>
    </source>
</evidence>
<comment type="subcellular location">
    <subcellularLocation>
        <location evidence="2">Cell membrane</location>
        <topology evidence="2">Multi-pass membrane protein</topology>
    </subcellularLocation>
</comment>
<feature type="transmembrane region" description="Helical" evidence="14">
    <location>
        <begin position="12"/>
        <end position="31"/>
    </location>
</feature>
<evidence type="ECO:0000259" key="16">
    <source>
        <dbReference type="PROSITE" id="PS50885"/>
    </source>
</evidence>
<dbReference type="SUPFAM" id="SSF47384">
    <property type="entry name" value="Homodimeric domain of signal transducing histidine kinase"/>
    <property type="match status" value="1"/>
</dbReference>
<dbReference type="SMART" id="SM00387">
    <property type="entry name" value="HATPase_c"/>
    <property type="match status" value="1"/>
</dbReference>
<dbReference type="InterPro" id="IPR004358">
    <property type="entry name" value="Sig_transdc_His_kin-like_C"/>
</dbReference>
<dbReference type="Gene3D" id="1.10.287.130">
    <property type="match status" value="1"/>
</dbReference>
<dbReference type="EC" id="2.7.13.3" evidence="3"/>
<dbReference type="SMART" id="SM00304">
    <property type="entry name" value="HAMP"/>
    <property type="match status" value="1"/>
</dbReference>
<keyword evidence="11 14" id="KW-1133">Transmembrane helix</keyword>
<dbReference type="SUPFAM" id="SSF55874">
    <property type="entry name" value="ATPase domain of HSP90 chaperone/DNA topoisomerase II/histidine kinase"/>
    <property type="match status" value="1"/>
</dbReference>
<gene>
    <name evidence="17" type="ORF">C7460_115133</name>
</gene>
<dbReference type="AlphaFoldDB" id="A0A3D9L383"/>
<feature type="transmembrane region" description="Helical" evidence="14">
    <location>
        <begin position="201"/>
        <end position="221"/>
    </location>
</feature>
<dbReference type="Proteomes" id="UP000256779">
    <property type="component" value="Unassembled WGS sequence"/>
</dbReference>
<dbReference type="GO" id="GO:0000155">
    <property type="term" value="F:phosphorelay sensor kinase activity"/>
    <property type="evidence" value="ECO:0007669"/>
    <property type="project" value="InterPro"/>
</dbReference>
<organism evidence="17 18">
    <name type="scientific">Marinoscillum furvescens DSM 4134</name>
    <dbReference type="NCBI Taxonomy" id="1122208"/>
    <lineage>
        <taxon>Bacteria</taxon>
        <taxon>Pseudomonadati</taxon>
        <taxon>Bacteroidota</taxon>
        <taxon>Cytophagia</taxon>
        <taxon>Cytophagales</taxon>
        <taxon>Reichenbachiellaceae</taxon>
        <taxon>Marinoscillum</taxon>
    </lineage>
</organism>
<dbReference type="Gene3D" id="3.30.565.10">
    <property type="entry name" value="Histidine kinase-like ATPase, C-terminal domain"/>
    <property type="match status" value="1"/>
</dbReference>
<dbReference type="PROSITE" id="PS50109">
    <property type="entry name" value="HIS_KIN"/>
    <property type="match status" value="1"/>
</dbReference>